<feature type="region of interest" description="Disordered" evidence="1">
    <location>
        <begin position="245"/>
        <end position="264"/>
    </location>
</feature>
<dbReference type="EMBL" id="BMAO01033943">
    <property type="protein sequence ID" value="GFQ92949.1"/>
    <property type="molecule type" value="Genomic_DNA"/>
</dbReference>
<gene>
    <name evidence="2" type="primary">NCL1_08620</name>
    <name evidence="2" type="ORF">TNCT_329401</name>
</gene>
<dbReference type="Proteomes" id="UP000887116">
    <property type="component" value="Unassembled WGS sequence"/>
</dbReference>
<protein>
    <submittedName>
        <fullName evidence="2">Uncharacterized protein</fullName>
    </submittedName>
</protein>
<dbReference type="InterPro" id="IPR038602">
    <property type="entry name" value="Mite_allergen_7_sf"/>
</dbReference>
<dbReference type="OrthoDB" id="10370708at2759"/>
<dbReference type="InterPro" id="IPR020234">
    <property type="entry name" value="Mite_allergen_group-7"/>
</dbReference>
<dbReference type="Pfam" id="PF16984">
    <property type="entry name" value="Grp7_allergen"/>
    <property type="match status" value="1"/>
</dbReference>
<sequence>MSINPMQVVSNCQFCRIVPLFPEFGVQIFLLLGPGIWGFLEQNQSASLLVQFSTEKIIYLTDEERKDFDFIENLLDAAPINSIEKKYLKDSKQLVAFLDDIIQIKEDPKSLLKGVKALNVIGPCNVKLKRGKMKIQTVLDALYLKYQYASFLKLLKYRPTFSLTFSLFSAEIVTEFKINSQTGKIEYLHDFIIEKFDEMHYTIKGIWPFNRFATYALNFAAAHFKTSVKGWLEAQIRQHMNETLRSLERSSGTPEGSERFRMSRGKMSDDEISNIEELLTDTDETLVKIRETRPCWKKNKKGVRKVYAQQCILSPTFTRKADA</sequence>
<name>A0A8X6HUA1_TRICU</name>
<evidence type="ECO:0000256" key="1">
    <source>
        <dbReference type="SAM" id="MobiDB-lite"/>
    </source>
</evidence>
<keyword evidence="3" id="KW-1185">Reference proteome</keyword>
<evidence type="ECO:0000313" key="3">
    <source>
        <dbReference type="Proteomes" id="UP000887116"/>
    </source>
</evidence>
<organism evidence="2 3">
    <name type="scientific">Trichonephila clavata</name>
    <name type="common">Joro spider</name>
    <name type="synonym">Nephila clavata</name>
    <dbReference type="NCBI Taxonomy" id="2740835"/>
    <lineage>
        <taxon>Eukaryota</taxon>
        <taxon>Metazoa</taxon>
        <taxon>Ecdysozoa</taxon>
        <taxon>Arthropoda</taxon>
        <taxon>Chelicerata</taxon>
        <taxon>Arachnida</taxon>
        <taxon>Araneae</taxon>
        <taxon>Araneomorphae</taxon>
        <taxon>Entelegynae</taxon>
        <taxon>Araneoidea</taxon>
        <taxon>Nephilidae</taxon>
        <taxon>Trichonephila</taxon>
    </lineage>
</organism>
<accession>A0A8X6HUA1</accession>
<reference evidence="2" key="1">
    <citation type="submission" date="2020-07" db="EMBL/GenBank/DDBJ databases">
        <title>Multicomponent nature underlies the extraordinary mechanical properties of spider dragline silk.</title>
        <authorList>
            <person name="Kono N."/>
            <person name="Nakamura H."/>
            <person name="Mori M."/>
            <person name="Yoshida Y."/>
            <person name="Ohtoshi R."/>
            <person name="Malay A.D."/>
            <person name="Moran D.A.P."/>
            <person name="Tomita M."/>
            <person name="Numata K."/>
            <person name="Arakawa K."/>
        </authorList>
    </citation>
    <scope>NUCLEOTIDE SEQUENCE</scope>
</reference>
<comment type="caution">
    <text evidence="2">The sequence shown here is derived from an EMBL/GenBank/DDBJ whole genome shotgun (WGS) entry which is preliminary data.</text>
</comment>
<proteinExistence type="predicted"/>
<evidence type="ECO:0000313" key="2">
    <source>
        <dbReference type="EMBL" id="GFQ92949.1"/>
    </source>
</evidence>
<dbReference type="AlphaFoldDB" id="A0A8X6HUA1"/>
<dbReference type="Gene3D" id="3.15.10.50">
    <property type="match status" value="1"/>
</dbReference>